<protein>
    <submittedName>
        <fullName evidence="2">Uncharacterized protein</fullName>
    </submittedName>
</protein>
<proteinExistence type="predicted"/>
<name>A0A819QPP6_9BILA</name>
<reference evidence="2" key="1">
    <citation type="submission" date="2021-02" db="EMBL/GenBank/DDBJ databases">
        <authorList>
            <person name="Nowell W R."/>
        </authorList>
    </citation>
    <scope>NUCLEOTIDE SEQUENCE</scope>
</reference>
<dbReference type="SUPFAM" id="SSF48371">
    <property type="entry name" value="ARM repeat"/>
    <property type="match status" value="1"/>
</dbReference>
<dbReference type="EMBL" id="CAJOBB010003300">
    <property type="protein sequence ID" value="CAF4032913.1"/>
    <property type="molecule type" value="Genomic_DNA"/>
</dbReference>
<evidence type="ECO:0000313" key="2">
    <source>
        <dbReference type="EMBL" id="CAF4032913.1"/>
    </source>
</evidence>
<dbReference type="InterPro" id="IPR016024">
    <property type="entry name" value="ARM-type_fold"/>
</dbReference>
<dbReference type="EMBL" id="CAJNOE010002291">
    <property type="protein sequence ID" value="CAF1476893.1"/>
    <property type="molecule type" value="Genomic_DNA"/>
</dbReference>
<dbReference type="Proteomes" id="UP000663860">
    <property type="component" value="Unassembled WGS sequence"/>
</dbReference>
<comment type="caution">
    <text evidence="2">The sequence shown here is derived from an EMBL/GenBank/DDBJ whole genome shotgun (WGS) entry which is preliminary data.</text>
</comment>
<dbReference type="AlphaFoldDB" id="A0A819QPP6"/>
<accession>A0A819QPP6</accession>
<dbReference type="Proteomes" id="UP000663868">
    <property type="component" value="Unassembled WGS sequence"/>
</dbReference>
<organism evidence="2 3">
    <name type="scientific">Adineta steineri</name>
    <dbReference type="NCBI Taxonomy" id="433720"/>
    <lineage>
        <taxon>Eukaryota</taxon>
        <taxon>Metazoa</taxon>
        <taxon>Spiralia</taxon>
        <taxon>Gnathifera</taxon>
        <taxon>Rotifera</taxon>
        <taxon>Eurotatoria</taxon>
        <taxon>Bdelloidea</taxon>
        <taxon>Adinetida</taxon>
        <taxon>Adinetidae</taxon>
        <taxon>Adineta</taxon>
    </lineage>
</organism>
<evidence type="ECO:0000313" key="3">
    <source>
        <dbReference type="Proteomes" id="UP000663868"/>
    </source>
</evidence>
<sequence>MEHSLRKYCIFFDKQIENITTDDLKISFDNIVNNYNICIKSIDVIVNQLLNVDPNQFNNSVILEHPFLLILRDLIIELLENKNVVVINLIKLFTRMYSMLDHKNSSNFHVLFYHQTLLNTLVNYRFNEEFASVIDQFLNQVISRLEVRYFSWGHLDSDEEGTYLDEVVPYMCSTAYTNTFTHLFTRSAALDQSELDYIEKFYLKTCPIYVCFSRRNKCYTQISTEILERMFPTYVDILMEFTENIKDCSSIITGSITDLMGLLQCISLKHDLGTKIMNINKDFIDILRIMICSLSIERKQHTHTLLIYSLVQMFYATFEEGLLVEIKETNIVTTLLELVINGKHQRIQFEACRLLSVVMNNDVIGTSLINKTKLIKMFFKDIHDSKLNPYFQDRLANNLFCLKNLAQNDQIKMELLDNKTLRLLTRFVTRRKQDNNSIMVCQRILEILLVLISTEKGNVLLKQDVLFLYHLKNLLSSSSDPSIQKLGEDLLRNLNAYENLKMEISQQQSHIERDFQQNTTTMQPETIDNTG</sequence>
<dbReference type="Gene3D" id="1.25.10.10">
    <property type="entry name" value="Leucine-rich Repeat Variant"/>
    <property type="match status" value="1"/>
</dbReference>
<evidence type="ECO:0000313" key="1">
    <source>
        <dbReference type="EMBL" id="CAF1476893.1"/>
    </source>
</evidence>
<gene>
    <name evidence="1" type="ORF">IZO911_LOCUS43772</name>
    <name evidence="2" type="ORF">KXQ929_LOCUS30401</name>
</gene>
<dbReference type="InterPro" id="IPR011989">
    <property type="entry name" value="ARM-like"/>
</dbReference>